<organism evidence="1 2">
    <name type="scientific">Paenibacillus solisilvae</name>
    <dbReference type="NCBI Taxonomy" id="2486751"/>
    <lineage>
        <taxon>Bacteria</taxon>
        <taxon>Bacillati</taxon>
        <taxon>Bacillota</taxon>
        <taxon>Bacilli</taxon>
        <taxon>Bacillales</taxon>
        <taxon>Paenibacillaceae</taxon>
        <taxon>Paenibacillus</taxon>
    </lineage>
</organism>
<evidence type="ECO:0000313" key="2">
    <source>
        <dbReference type="Proteomes" id="UP001596047"/>
    </source>
</evidence>
<sequence length="173" mass="19308">MRLKPWIIVVITMILFVASGCTKNEESIKERIQKEFPSDFQNEGILHAEMIGNGLLVFFKNNEGLGTGFFKQQSNNWEWVTGSGYTNLNPDGGLSVIHSNMDEIALYFSYGVITDPDIFEVQSLENKAKIIQMSGGTRIWFITYENSIGQNGALPPTIIGLSKEGEQIITIPD</sequence>
<reference evidence="2" key="1">
    <citation type="journal article" date="2019" name="Int. J. Syst. Evol. Microbiol.">
        <title>The Global Catalogue of Microorganisms (GCM) 10K type strain sequencing project: providing services to taxonomists for standard genome sequencing and annotation.</title>
        <authorList>
            <consortium name="The Broad Institute Genomics Platform"/>
            <consortium name="The Broad Institute Genome Sequencing Center for Infectious Disease"/>
            <person name="Wu L."/>
            <person name="Ma J."/>
        </authorList>
    </citation>
    <scope>NUCLEOTIDE SEQUENCE [LARGE SCALE GENOMIC DNA]</scope>
    <source>
        <strain evidence="2">CGMCC 1.3240</strain>
    </source>
</reference>
<comment type="caution">
    <text evidence="1">The sequence shown here is derived from an EMBL/GenBank/DDBJ whole genome shotgun (WGS) entry which is preliminary data.</text>
</comment>
<protein>
    <recommendedName>
        <fullName evidence="3">Lipoprotein</fullName>
    </recommendedName>
</protein>
<proteinExistence type="predicted"/>
<dbReference type="EMBL" id="JBHSOW010000095">
    <property type="protein sequence ID" value="MFC5652284.1"/>
    <property type="molecule type" value="Genomic_DNA"/>
</dbReference>
<evidence type="ECO:0000313" key="1">
    <source>
        <dbReference type="EMBL" id="MFC5652284.1"/>
    </source>
</evidence>
<gene>
    <name evidence="1" type="ORF">ACFPYJ_24855</name>
</gene>
<dbReference type="RefSeq" id="WP_379190922.1">
    <property type="nucleotide sequence ID" value="NZ_JBHSOW010000095.1"/>
</dbReference>
<keyword evidence="2" id="KW-1185">Reference proteome</keyword>
<dbReference type="PROSITE" id="PS51257">
    <property type="entry name" value="PROKAR_LIPOPROTEIN"/>
    <property type="match status" value="1"/>
</dbReference>
<name>A0ABW0W5G9_9BACL</name>
<accession>A0ABW0W5G9</accession>
<dbReference type="Proteomes" id="UP001596047">
    <property type="component" value="Unassembled WGS sequence"/>
</dbReference>
<evidence type="ECO:0008006" key="3">
    <source>
        <dbReference type="Google" id="ProtNLM"/>
    </source>
</evidence>